<dbReference type="RefSeq" id="WP_092013837.1">
    <property type="nucleotide sequence ID" value="NZ_FOXH01000003.1"/>
</dbReference>
<protein>
    <submittedName>
        <fullName evidence="2">CubicO group peptidase, beta-lactamase class C family</fullName>
    </submittedName>
</protein>
<evidence type="ECO:0000259" key="1">
    <source>
        <dbReference type="Pfam" id="PF00144"/>
    </source>
</evidence>
<reference evidence="2 3" key="1">
    <citation type="submission" date="2016-10" db="EMBL/GenBank/DDBJ databases">
        <authorList>
            <person name="de Groot N.N."/>
        </authorList>
    </citation>
    <scope>NUCLEOTIDE SEQUENCE [LARGE SCALE GENOMIC DNA]</scope>
    <source>
        <strain evidence="3">E92,LMG 26720,CCM 7988</strain>
    </source>
</reference>
<evidence type="ECO:0000313" key="2">
    <source>
        <dbReference type="EMBL" id="SFP42182.1"/>
    </source>
</evidence>
<dbReference type="PANTHER" id="PTHR43283">
    <property type="entry name" value="BETA-LACTAMASE-RELATED"/>
    <property type="match status" value="1"/>
</dbReference>
<dbReference type="Pfam" id="PF00144">
    <property type="entry name" value="Beta-lactamase"/>
    <property type="match status" value="1"/>
</dbReference>
<evidence type="ECO:0000313" key="3">
    <source>
        <dbReference type="Proteomes" id="UP000199306"/>
    </source>
</evidence>
<dbReference type="OrthoDB" id="1522765at2"/>
<dbReference type="SUPFAM" id="SSF56601">
    <property type="entry name" value="beta-lactamase/transpeptidase-like"/>
    <property type="match status" value="1"/>
</dbReference>
<feature type="domain" description="Beta-lactamase-related" evidence="1">
    <location>
        <begin position="46"/>
        <end position="423"/>
    </location>
</feature>
<dbReference type="InterPro" id="IPR012338">
    <property type="entry name" value="Beta-lactam/transpept-like"/>
</dbReference>
<dbReference type="EMBL" id="FOXH01000003">
    <property type="protein sequence ID" value="SFP42182.1"/>
    <property type="molecule type" value="Genomic_DNA"/>
</dbReference>
<dbReference type="PANTHER" id="PTHR43283:SF3">
    <property type="entry name" value="BETA-LACTAMASE FAMILY PROTEIN (AFU_ORTHOLOGUE AFUA_5G07500)"/>
    <property type="match status" value="1"/>
</dbReference>
<dbReference type="Gene3D" id="3.40.710.10">
    <property type="entry name" value="DD-peptidase/beta-lactamase superfamily"/>
    <property type="match status" value="1"/>
</dbReference>
<keyword evidence="3" id="KW-1185">Reference proteome</keyword>
<organism evidence="2 3">
    <name type="scientific">Pseudarcicella hirudinis</name>
    <dbReference type="NCBI Taxonomy" id="1079859"/>
    <lineage>
        <taxon>Bacteria</taxon>
        <taxon>Pseudomonadati</taxon>
        <taxon>Bacteroidota</taxon>
        <taxon>Cytophagia</taxon>
        <taxon>Cytophagales</taxon>
        <taxon>Flectobacillaceae</taxon>
        <taxon>Pseudarcicella</taxon>
    </lineage>
</organism>
<dbReference type="AlphaFoldDB" id="A0A1I5Q7P9"/>
<gene>
    <name evidence="2" type="ORF">SAMN04515674_10351</name>
</gene>
<name>A0A1I5Q7P9_9BACT</name>
<proteinExistence type="predicted"/>
<dbReference type="InterPro" id="IPR050789">
    <property type="entry name" value="Diverse_Enzym_Activities"/>
</dbReference>
<dbReference type="STRING" id="1079859.SAMN04515674_10351"/>
<sequence>MKRIISIILCGVLWTNLIYAQAQKGTALTVDLPERNNFSPERLARVDQLIKAAVDSGWIAGAIGLVAKNGHIVYHKAIGYDDKENNKLLQKDAIFRIASQTKAITSVAVMMLYDQGKLLLDDPISKYIPEFKKPKVLDKFEKKDSTYTVVAAKREITIRDLLTHTSGIGYAQIGDATMNAVYGKAGVVGGIGLKGGLLSENIKKLAVLPLFHQPGEKWTYGLNTDVLGYLVEVVSGLSLNDYFRKNIFEPLGMKDTYFYIPQAKRNRLAMLYTEDKEHHLIKAPELMKVNADFYRDYPNQDNGTFYSGGGGLVSTAYDYAIFMQMLLNGGNYKEKHILSRHTVSLMTVNQIGDLTTGKVNTKFGLGFELITKDNYPKILGSVGTFSWGGMFSSKYWIDPEEKIVAQFVLQLFPNSHSEIHDKIKVLVYQALE</sequence>
<dbReference type="InterPro" id="IPR001466">
    <property type="entry name" value="Beta-lactam-related"/>
</dbReference>
<dbReference type="Proteomes" id="UP000199306">
    <property type="component" value="Unassembled WGS sequence"/>
</dbReference>
<accession>A0A1I5Q7P9</accession>